<dbReference type="GeneID" id="87899994"/>
<feature type="region of interest" description="Disordered" evidence="1">
    <location>
        <begin position="60"/>
        <end position="114"/>
    </location>
</feature>
<protein>
    <submittedName>
        <fullName evidence="2">Uncharacterized protein</fullName>
    </submittedName>
</protein>
<name>A0ABR0FAB0_9PEZI</name>
<dbReference type="EMBL" id="JAFFGZ010000008">
    <property type="protein sequence ID" value="KAK4640684.1"/>
    <property type="molecule type" value="Genomic_DNA"/>
</dbReference>
<comment type="caution">
    <text evidence="2">The sequence shown here is derived from an EMBL/GenBank/DDBJ whole genome shotgun (WGS) entry which is preliminary data.</text>
</comment>
<feature type="compositionally biased region" description="Polar residues" evidence="1">
    <location>
        <begin position="73"/>
        <end position="90"/>
    </location>
</feature>
<keyword evidence="3" id="KW-1185">Reference proteome</keyword>
<dbReference type="RefSeq" id="XP_062729660.1">
    <property type="nucleotide sequence ID" value="XM_062880512.1"/>
</dbReference>
<proteinExistence type="predicted"/>
<organism evidence="2 3">
    <name type="scientific">Podospora bellae-mahoneyi</name>
    <dbReference type="NCBI Taxonomy" id="2093777"/>
    <lineage>
        <taxon>Eukaryota</taxon>
        <taxon>Fungi</taxon>
        <taxon>Dikarya</taxon>
        <taxon>Ascomycota</taxon>
        <taxon>Pezizomycotina</taxon>
        <taxon>Sordariomycetes</taxon>
        <taxon>Sordariomycetidae</taxon>
        <taxon>Sordariales</taxon>
        <taxon>Podosporaceae</taxon>
        <taxon>Podospora</taxon>
    </lineage>
</organism>
<gene>
    <name evidence="2" type="ORF">QC761_600540</name>
</gene>
<dbReference type="Proteomes" id="UP001322138">
    <property type="component" value="Unassembled WGS sequence"/>
</dbReference>
<evidence type="ECO:0000313" key="2">
    <source>
        <dbReference type="EMBL" id="KAK4640684.1"/>
    </source>
</evidence>
<accession>A0ABR0FAB0</accession>
<evidence type="ECO:0000313" key="3">
    <source>
        <dbReference type="Proteomes" id="UP001322138"/>
    </source>
</evidence>
<reference evidence="2 3" key="1">
    <citation type="journal article" date="2023" name="bioRxiv">
        <title>High-quality genome assemblies of four members of thePodospora anserinaspecies complex.</title>
        <authorList>
            <person name="Ament-Velasquez S.L."/>
            <person name="Vogan A.A."/>
            <person name="Wallerman O."/>
            <person name="Hartmann F."/>
            <person name="Gautier V."/>
            <person name="Silar P."/>
            <person name="Giraud T."/>
            <person name="Johannesson H."/>
        </authorList>
    </citation>
    <scope>NUCLEOTIDE SEQUENCE [LARGE SCALE GENOMIC DNA]</scope>
    <source>
        <strain evidence="2 3">CBS 112042</strain>
    </source>
</reference>
<sequence length="177" mass="18693">MMTSPHQPTQLNPYYVTTFGPQTTGKQQRPPHTYITFFRPLHSIDFFPSNFQSYFHLNTTSLEPPQSKPPTKMNPSGLGSSGKVPQNSHTGAKATGGKVGSVTTGATAGLGEDKPKVFDSEGAIGKQFTEDGVIGSIGQNIGGPLHSEGMIGKQFTDKGAIGGTVQDVLGGTKKRSN</sequence>
<evidence type="ECO:0000256" key="1">
    <source>
        <dbReference type="SAM" id="MobiDB-lite"/>
    </source>
</evidence>